<gene>
    <name evidence="1" type="ORF">IFT41_24290</name>
</gene>
<proteinExistence type="predicted"/>
<dbReference type="EMBL" id="JACYNR010000046">
    <property type="protein sequence ID" value="MBD8129217.1"/>
    <property type="molecule type" value="Genomic_DNA"/>
</dbReference>
<evidence type="ECO:0000313" key="2">
    <source>
        <dbReference type="Proteomes" id="UP000610459"/>
    </source>
</evidence>
<organism evidence="1 2">
    <name type="scientific">Enterobacter agglomerans</name>
    <name type="common">Erwinia herbicola</name>
    <name type="synonym">Pantoea agglomerans</name>
    <dbReference type="NCBI Taxonomy" id="549"/>
    <lineage>
        <taxon>Bacteria</taxon>
        <taxon>Pseudomonadati</taxon>
        <taxon>Pseudomonadota</taxon>
        <taxon>Gammaproteobacteria</taxon>
        <taxon>Enterobacterales</taxon>
        <taxon>Erwiniaceae</taxon>
        <taxon>Pantoea</taxon>
        <taxon>Pantoea agglomerans group</taxon>
    </lineage>
</organism>
<keyword evidence="2" id="KW-1185">Reference proteome</keyword>
<dbReference type="Proteomes" id="UP000610459">
    <property type="component" value="Unassembled WGS sequence"/>
</dbReference>
<protein>
    <submittedName>
        <fullName evidence="1">Uncharacterized protein</fullName>
    </submittedName>
</protein>
<accession>A0ACC5PX81</accession>
<reference evidence="1 2" key="1">
    <citation type="journal article" date="2020" name="FEMS Microbiol. Ecol.">
        <title>Temporal dynamics of bacterial communities during seed development and maturation.</title>
        <authorList>
            <person name="Chesneau G."/>
            <person name="Torres-Cortes G."/>
            <person name="Briand M."/>
            <person name="Darrasse A."/>
            <person name="Preveaux A."/>
            <person name="Marais C."/>
            <person name="Jacques M.A."/>
            <person name="Shade A."/>
            <person name="Barret M."/>
        </authorList>
    </citation>
    <scope>NUCLEOTIDE SEQUENCE [LARGE SCALE GENOMIC DNA]</scope>
    <source>
        <strain evidence="1 2">CFBP13709</strain>
    </source>
</reference>
<sequence>MKRFGDAIEVFMLKTDINDVPVPFICHPCGWNGTSPSILPIVTETISRFNRLRHKSDEETLVIHLRRNFSRREIRSFIAHYFRNKMQFLLFVSDCLERSDMVMNTLKDIYGTENISIAEKSGEIES</sequence>
<comment type="caution">
    <text evidence="1">The sequence shown here is derived from an EMBL/GenBank/DDBJ whole genome shotgun (WGS) entry which is preliminary data.</text>
</comment>
<evidence type="ECO:0000313" key="1">
    <source>
        <dbReference type="EMBL" id="MBD8129217.1"/>
    </source>
</evidence>
<name>A0ACC5PX81_ENTAG</name>